<proteinExistence type="predicted"/>
<gene>
    <name evidence="2" type="ORF">QE152_g878</name>
</gene>
<keyword evidence="3" id="KW-1185">Reference proteome</keyword>
<dbReference type="Proteomes" id="UP001458880">
    <property type="component" value="Unassembled WGS sequence"/>
</dbReference>
<evidence type="ECO:0000313" key="3">
    <source>
        <dbReference type="Proteomes" id="UP001458880"/>
    </source>
</evidence>
<feature type="region of interest" description="Disordered" evidence="1">
    <location>
        <begin position="81"/>
        <end position="106"/>
    </location>
</feature>
<organism evidence="2 3">
    <name type="scientific">Popillia japonica</name>
    <name type="common">Japanese beetle</name>
    <dbReference type="NCBI Taxonomy" id="7064"/>
    <lineage>
        <taxon>Eukaryota</taxon>
        <taxon>Metazoa</taxon>
        <taxon>Ecdysozoa</taxon>
        <taxon>Arthropoda</taxon>
        <taxon>Hexapoda</taxon>
        <taxon>Insecta</taxon>
        <taxon>Pterygota</taxon>
        <taxon>Neoptera</taxon>
        <taxon>Endopterygota</taxon>
        <taxon>Coleoptera</taxon>
        <taxon>Polyphaga</taxon>
        <taxon>Scarabaeiformia</taxon>
        <taxon>Scarabaeidae</taxon>
        <taxon>Rutelinae</taxon>
        <taxon>Popillia</taxon>
    </lineage>
</organism>
<accession>A0AAW1NAR3</accession>
<name>A0AAW1NAR3_POPJA</name>
<evidence type="ECO:0000313" key="2">
    <source>
        <dbReference type="EMBL" id="KAK9754926.1"/>
    </source>
</evidence>
<feature type="compositionally biased region" description="Basic and acidic residues" evidence="1">
    <location>
        <begin position="84"/>
        <end position="106"/>
    </location>
</feature>
<comment type="caution">
    <text evidence="2">The sequence shown here is derived from an EMBL/GenBank/DDBJ whole genome shotgun (WGS) entry which is preliminary data.</text>
</comment>
<protein>
    <submittedName>
        <fullName evidence="2">Uncharacterized protein</fullName>
    </submittedName>
</protein>
<dbReference type="EMBL" id="JASPKY010000004">
    <property type="protein sequence ID" value="KAK9754926.1"/>
    <property type="molecule type" value="Genomic_DNA"/>
</dbReference>
<evidence type="ECO:0000256" key="1">
    <source>
        <dbReference type="SAM" id="MobiDB-lite"/>
    </source>
</evidence>
<reference evidence="2 3" key="1">
    <citation type="journal article" date="2024" name="BMC Genomics">
        <title>De novo assembly and annotation of Popillia japonica's genome with initial clues to its potential as an invasive pest.</title>
        <authorList>
            <person name="Cucini C."/>
            <person name="Boschi S."/>
            <person name="Funari R."/>
            <person name="Cardaioli E."/>
            <person name="Iannotti N."/>
            <person name="Marturano G."/>
            <person name="Paoli F."/>
            <person name="Bruttini M."/>
            <person name="Carapelli A."/>
            <person name="Frati F."/>
            <person name="Nardi F."/>
        </authorList>
    </citation>
    <scope>NUCLEOTIDE SEQUENCE [LARGE SCALE GENOMIC DNA]</scope>
    <source>
        <strain evidence="2">DMR45628</strain>
    </source>
</reference>
<dbReference type="AlphaFoldDB" id="A0AAW1NAR3"/>
<sequence length="106" mass="12291">MMNQLDQPLRTSVLLRYHALPSLTDREEERICNQDLSTVLNQDRPESLNSKKNSSIYKMPDLKLSRILQKLLKTYQSIGLQGEPKPRNVQDSTKVAEDLSEYRSSR</sequence>